<protein>
    <submittedName>
        <fullName evidence="7">Glycoside hydrolase</fullName>
    </submittedName>
</protein>
<dbReference type="AlphaFoldDB" id="A0A328UGE4"/>
<dbReference type="GO" id="GO:0005975">
    <property type="term" value="P:carbohydrate metabolic process"/>
    <property type="evidence" value="ECO:0007669"/>
    <property type="project" value="InterPro"/>
</dbReference>
<keyword evidence="8" id="KW-1185">Reference proteome</keyword>
<evidence type="ECO:0000256" key="2">
    <source>
        <dbReference type="ARBA" id="ARBA00009865"/>
    </source>
</evidence>
<dbReference type="SUPFAM" id="SSF75005">
    <property type="entry name" value="Arabinanase/levansucrase/invertase"/>
    <property type="match status" value="1"/>
</dbReference>
<dbReference type="EMBL" id="QLYR01000001">
    <property type="protein sequence ID" value="RAQ30706.1"/>
    <property type="molecule type" value="Genomic_DNA"/>
</dbReference>
<comment type="similarity">
    <text evidence="2 6">Belongs to the glycosyl hydrolase 43 family.</text>
</comment>
<evidence type="ECO:0000313" key="8">
    <source>
        <dbReference type="Proteomes" id="UP000249377"/>
    </source>
</evidence>
<comment type="pathway">
    <text evidence="1">Glycan metabolism; L-arabinan degradation.</text>
</comment>
<gene>
    <name evidence="7" type="ORF">DPQ25_04280</name>
</gene>
<dbReference type="InterPro" id="IPR050727">
    <property type="entry name" value="GH43_arabinanases"/>
</dbReference>
<evidence type="ECO:0000256" key="3">
    <source>
        <dbReference type="ARBA" id="ARBA00022801"/>
    </source>
</evidence>
<keyword evidence="3 6" id="KW-0378">Hydrolase</keyword>
<evidence type="ECO:0000256" key="1">
    <source>
        <dbReference type="ARBA" id="ARBA00004834"/>
    </source>
</evidence>
<dbReference type="CDD" id="cd08981">
    <property type="entry name" value="GH43_Bt1873-like"/>
    <property type="match status" value="1"/>
</dbReference>
<keyword evidence="4 6" id="KW-0326">Glycosidase</keyword>
<dbReference type="Proteomes" id="UP000249377">
    <property type="component" value="Unassembled WGS sequence"/>
</dbReference>
<dbReference type="RefSeq" id="WP_112331901.1">
    <property type="nucleotide sequence ID" value="NZ_QLYR01000001.1"/>
</dbReference>
<organism evidence="7 8">
    <name type="scientific">Hydrogeniiclostridium mannosilyticum</name>
    <dbReference type="NCBI Taxonomy" id="2764322"/>
    <lineage>
        <taxon>Bacteria</taxon>
        <taxon>Bacillati</taxon>
        <taxon>Bacillota</taxon>
        <taxon>Clostridia</taxon>
        <taxon>Eubacteriales</taxon>
        <taxon>Acutalibacteraceae</taxon>
        <taxon>Hydrogeniiclostridium</taxon>
    </lineage>
</organism>
<comment type="caution">
    <text evidence="7">The sequence shown here is derived from an EMBL/GenBank/DDBJ whole genome shotgun (WGS) entry which is preliminary data.</text>
</comment>
<accession>A0A328UGE4</accession>
<evidence type="ECO:0000256" key="4">
    <source>
        <dbReference type="ARBA" id="ARBA00023295"/>
    </source>
</evidence>
<evidence type="ECO:0000256" key="5">
    <source>
        <dbReference type="PIRSR" id="PIRSR606710-2"/>
    </source>
</evidence>
<evidence type="ECO:0000256" key="6">
    <source>
        <dbReference type="RuleBase" id="RU361187"/>
    </source>
</evidence>
<feature type="site" description="Important for catalytic activity, responsible for pKa modulation of the active site Glu and correct orientation of both the proton donor and substrate" evidence="5">
    <location>
        <position position="123"/>
    </location>
</feature>
<dbReference type="PANTHER" id="PTHR43301">
    <property type="entry name" value="ARABINAN ENDO-1,5-ALPHA-L-ARABINOSIDASE"/>
    <property type="match status" value="1"/>
</dbReference>
<dbReference type="Pfam" id="PF04616">
    <property type="entry name" value="Glyco_hydro_43"/>
    <property type="match status" value="1"/>
</dbReference>
<dbReference type="InterPro" id="IPR023296">
    <property type="entry name" value="Glyco_hydro_beta-prop_sf"/>
</dbReference>
<evidence type="ECO:0000313" key="7">
    <source>
        <dbReference type="EMBL" id="RAQ30706.1"/>
    </source>
</evidence>
<dbReference type="InterPro" id="IPR006710">
    <property type="entry name" value="Glyco_hydro_43"/>
</dbReference>
<dbReference type="PANTHER" id="PTHR43301:SF3">
    <property type="entry name" value="ARABINAN ENDO-1,5-ALPHA-L-ARABINOSIDASE A-RELATED"/>
    <property type="match status" value="1"/>
</dbReference>
<dbReference type="Gene3D" id="2.115.10.20">
    <property type="entry name" value="Glycosyl hydrolase domain, family 43"/>
    <property type="match status" value="1"/>
</dbReference>
<proteinExistence type="inferred from homology"/>
<name>A0A328UGE4_9FIRM</name>
<reference evidence="7 8" key="1">
    <citation type="submission" date="2018-06" db="EMBL/GenBank/DDBJ databases">
        <title>Noncontiguous genome sequence of Ruminococcaceae bacterium ASD2818.</title>
        <authorList>
            <person name="Chaplin A.V."/>
            <person name="Sokolova S.R."/>
            <person name="Kochetkova T.O."/>
            <person name="Goltsov A.Y."/>
            <person name="Trofimov D.Y."/>
            <person name="Efimov B.A."/>
        </authorList>
    </citation>
    <scope>NUCLEOTIDE SEQUENCE [LARGE SCALE GENOMIC DNA]</scope>
    <source>
        <strain evidence="7 8">ASD2818</strain>
    </source>
</reference>
<dbReference type="GO" id="GO:0004553">
    <property type="term" value="F:hydrolase activity, hydrolyzing O-glycosyl compounds"/>
    <property type="evidence" value="ECO:0007669"/>
    <property type="project" value="InterPro"/>
</dbReference>
<sequence>MKNSDIHIRDPYVLVQNGKYYLYGSQGGSCWGQGGGFDVYTGTDLENWEGPFEVFHNDGSFWTDREYWAPECHVYNGAYYLLASFKNEGVCRGTQILRAERPEGPFAPISDGPVTPRNWECLDGTLYVSPSGDPWMVFCHEWVQVGNGEVCAIPLTPDLRAAAGEARILFRAGDAPKIAPMKNAAGQDCFVTDGPFLHRTADGTLLMIWSSFSTGGYCVAVARSDNGDITGNWILEDDLLFERDGGHGMIFRTLDGQLMLALHTPNAKSKERPKFYPIREQAGSLCRETL</sequence>